<accession>F0SMH4</accession>
<gene>
    <name evidence="8" type="ordered locus">Plabr_0106</name>
</gene>
<dbReference type="HOGENOM" id="CLU_007663_0_0_0"/>
<dbReference type="InterPro" id="IPR010496">
    <property type="entry name" value="AL/BT2_dom"/>
</dbReference>
<evidence type="ECO:0000259" key="7">
    <source>
        <dbReference type="PROSITE" id="PS51820"/>
    </source>
</evidence>
<evidence type="ECO:0000256" key="1">
    <source>
        <dbReference type="ARBA" id="ARBA00022617"/>
    </source>
</evidence>
<dbReference type="PROSITE" id="PS51007">
    <property type="entry name" value="CYTC"/>
    <property type="match status" value="2"/>
</dbReference>
<name>F0SMH4_RUBBR</name>
<feature type="domain" description="PA14" evidence="7">
    <location>
        <begin position="528"/>
        <end position="664"/>
    </location>
</feature>
<dbReference type="GO" id="GO:0046872">
    <property type="term" value="F:metal ion binding"/>
    <property type="evidence" value="ECO:0007669"/>
    <property type="project" value="UniProtKB-KW"/>
</dbReference>
<evidence type="ECO:0000313" key="8">
    <source>
        <dbReference type="EMBL" id="ADY57736.1"/>
    </source>
</evidence>
<dbReference type="SUPFAM" id="SSF56988">
    <property type="entry name" value="Anthrax protective antigen"/>
    <property type="match status" value="1"/>
</dbReference>
<evidence type="ECO:0000256" key="3">
    <source>
        <dbReference type="ARBA" id="ARBA00023004"/>
    </source>
</evidence>
<dbReference type="RefSeq" id="WP_013626480.1">
    <property type="nucleotide sequence ID" value="NC_015174.1"/>
</dbReference>
<keyword evidence="9" id="KW-1185">Reference proteome</keyword>
<dbReference type="KEGG" id="pbs:Plabr_0106"/>
<dbReference type="OrthoDB" id="9804649at2"/>
<dbReference type="Gene3D" id="1.10.760.10">
    <property type="entry name" value="Cytochrome c-like domain"/>
    <property type="match status" value="4"/>
</dbReference>
<evidence type="ECO:0008006" key="10">
    <source>
        <dbReference type="Google" id="ProtNLM"/>
    </source>
</evidence>
<dbReference type="InterPro" id="IPR009056">
    <property type="entry name" value="Cyt_c-like_dom"/>
</dbReference>
<dbReference type="GO" id="GO:0016787">
    <property type="term" value="F:hydrolase activity"/>
    <property type="evidence" value="ECO:0007669"/>
    <property type="project" value="InterPro"/>
</dbReference>
<dbReference type="InterPro" id="IPR036909">
    <property type="entry name" value="Cyt_c-like_dom_sf"/>
</dbReference>
<protein>
    <recommendedName>
        <fullName evidence="10">Cytochrome c</fullName>
    </recommendedName>
</protein>
<feature type="domain" description="Cytochrome c" evidence="6">
    <location>
        <begin position="441"/>
        <end position="524"/>
    </location>
</feature>
<dbReference type="STRING" id="756272.Plabr_0106"/>
<reference evidence="9" key="1">
    <citation type="submission" date="2011-02" db="EMBL/GenBank/DDBJ databases">
        <title>The complete genome of Planctomyces brasiliensis DSM 5305.</title>
        <authorList>
            <person name="Lucas S."/>
            <person name="Copeland A."/>
            <person name="Lapidus A."/>
            <person name="Bruce D."/>
            <person name="Goodwin L."/>
            <person name="Pitluck S."/>
            <person name="Kyrpides N."/>
            <person name="Mavromatis K."/>
            <person name="Pagani I."/>
            <person name="Ivanova N."/>
            <person name="Ovchinnikova G."/>
            <person name="Lu M."/>
            <person name="Detter J.C."/>
            <person name="Han C."/>
            <person name="Land M."/>
            <person name="Hauser L."/>
            <person name="Markowitz V."/>
            <person name="Cheng J.-F."/>
            <person name="Hugenholtz P."/>
            <person name="Woyke T."/>
            <person name="Wu D."/>
            <person name="Tindall B."/>
            <person name="Pomrenke H.G."/>
            <person name="Brambilla E."/>
            <person name="Klenk H.-P."/>
            <person name="Eisen J.A."/>
        </authorList>
    </citation>
    <scope>NUCLEOTIDE SEQUENCE [LARGE SCALE GENOMIC DNA]</scope>
    <source>
        <strain evidence="9">ATCC 49424 / DSM 5305 / JCM 21570 / NBRC 103401 / IFAM 1448</strain>
    </source>
</reference>
<dbReference type="Proteomes" id="UP000006860">
    <property type="component" value="Chromosome"/>
</dbReference>
<evidence type="ECO:0000256" key="5">
    <source>
        <dbReference type="SAM" id="SignalP"/>
    </source>
</evidence>
<keyword evidence="1 4" id="KW-0349">Heme</keyword>
<dbReference type="Pfam" id="PF07691">
    <property type="entry name" value="PA14"/>
    <property type="match status" value="1"/>
</dbReference>
<sequence>MITPLLKSSLPLSTLLLIAGLLSSLASAADPAPAIKSPAEAAKVESFKIQGEYVSSSESNGPKKGIQVIALGDDEFRAVIFNGGLPGAGWDGSKKQEIEGNSDDMLDLTDGMDKANRQSHTMGLKPPKGATVLFDGTQETFKKAWQEGAQVEQIGEELLLQEGATSVDQFQDYVLHLEFRLPYMPTARGQGRANSGIYHQGRYETQILDSFGLEGKDNECGGLYKIKTPDLNMCLPPLAWQTYDVTITAARYDDEGKKIENARLTALLNGVIIHDDIELPNATAGNRLKETPEPGPIFLQNHSNPVRFRNIWVLPRDAEQHSKRPIVPSFERFHARASEADPAGGRLLMGELNCTACHAASPELKAQLNSKPAPKLDNVGARIHPEYMEKFVLQPHGEKPGSTMPTMLSGLSEAERLEALEPIVHFLASTGRVKLQAIDAGEVAKGDRLFHSVGCTICHAPQNGDPAPSATSVPLGPLEKKYTIASLTSFLQNPHAIRAGGRMPNMHLDKDEAGQVAHYLLRGADVELGEPNVHFQAYHGRWDELPDFNQLKPVKKGQTNGFNLLPSGKTDQFGMVYTGWFDVPEDGIYEFFAGSDDGSRILVDGSQVVINDGIHGYEVKSGEKELAAGPHEFRLEYFEKAGFEVLSAEIAGPKIPRQDLAFLLRLTKEKPEASSENAAAEELVFRLDRSKVDLGREQFANVGCANCHEMKASGKPIAATVKARPLAEVNPQQGCLAENVPAGLPNYDLSREQRAAIQAALTTSPEQPTPQQQLASVMSTFNCYACHERGGKGGAELARNALFKASIPEMGDEGRLPPPLNGVADKLQESWLRHVLHNGARDRTYMKVRMPKFSHPAVDGLTQVLVELDQKTEAETPELTEPELRVKAIGQQLVSGNKLACIKCHTFADYPATGIQAISLTTMHKRLRKDWFQRYLADPQKYRPGTRMPNSFPNGVSAARDILHGHPGEQIEAMWTYLQDGNKAGIPAGLLPDPIELIPEETPVIYRNFVEGVSARAIAVGYPEHVNIGWDAEELCLKVAWHGRFIDASMHWRGRGRGNQRPLGIHVVKIESNVPWAVAGEAEKAWPTEAAQERGFQLEGYELDEAGRPVFRYSHPQAKFREQILPLPESDEEADLKRIFEVESVSGSVPLQFLVAAGRNVEIAADGVVVVDGTVRHQLDQVNSADDFRVLENDGVKYVIFSLDPAKSSRLVQTIRW</sequence>
<keyword evidence="2 4" id="KW-0479">Metal-binding</keyword>
<dbReference type="AlphaFoldDB" id="F0SMH4"/>
<organism evidence="8 9">
    <name type="scientific">Rubinisphaera brasiliensis (strain ATCC 49424 / DSM 5305 / JCM 21570 / IAM 15109 / NBRC 103401 / IFAM 1448)</name>
    <name type="common">Planctomyces brasiliensis</name>
    <dbReference type="NCBI Taxonomy" id="756272"/>
    <lineage>
        <taxon>Bacteria</taxon>
        <taxon>Pseudomonadati</taxon>
        <taxon>Planctomycetota</taxon>
        <taxon>Planctomycetia</taxon>
        <taxon>Planctomycetales</taxon>
        <taxon>Planctomycetaceae</taxon>
        <taxon>Rubinisphaera</taxon>
    </lineage>
</organism>
<dbReference type="PROSITE" id="PS51820">
    <property type="entry name" value="PA14"/>
    <property type="match status" value="1"/>
</dbReference>
<evidence type="ECO:0000259" key="6">
    <source>
        <dbReference type="PROSITE" id="PS51007"/>
    </source>
</evidence>
<proteinExistence type="predicted"/>
<dbReference type="SUPFAM" id="SSF46626">
    <property type="entry name" value="Cytochrome c"/>
    <property type="match status" value="3"/>
</dbReference>
<dbReference type="Gene3D" id="2.60.120.380">
    <property type="match status" value="1"/>
</dbReference>
<evidence type="ECO:0000256" key="2">
    <source>
        <dbReference type="ARBA" id="ARBA00022723"/>
    </source>
</evidence>
<dbReference type="PANTHER" id="PTHR33546:SF1">
    <property type="entry name" value="LARGE, MULTIFUNCTIONAL SECRETED PROTEIN"/>
    <property type="match status" value="1"/>
</dbReference>
<dbReference type="PANTHER" id="PTHR33546">
    <property type="entry name" value="LARGE, MULTIFUNCTIONAL SECRETED PROTEIN-RELATED"/>
    <property type="match status" value="1"/>
</dbReference>
<dbReference type="EMBL" id="CP002546">
    <property type="protein sequence ID" value="ADY57736.1"/>
    <property type="molecule type" value="Genomic_DNA"/>
</dbReference>
<feature type="signal peptide" evidence="5">
    <location>
        <begin position="1"/>
        <end position="28"/>
    </location>
</feature>
<dbReference type="Gene3D" id="2.60.120.560">
    <property type="entry name" value="Exo-inulinase, domain 1"/>
    <property type="match status" value="1"/>
</dbReference>
<keyword evidence="5" id="KW-0732">Signal</keyword>
<feature type="domain" description="Cytochrome c" evidence="6">
    <location>
        <begin position="340"/>
        <end position="431"/>
    </location>
</feature>
<evidence type="ECO:0000313" key="9">
    <source>
        <dbReference type="Proteomes" id="UP000006860"/>
    </source>
</evidence>
<feature type="chain" id="PRO_5003260605" description="Cytochrome c" evidence="5">
    <location>
        <begin position="29"/>
        <end position="1217"/>
    </location>
</feature>
<dbReference type="Pfam" id="PF06439">
    <property type="entry name" value="3keto-disac_hyd"/>
    <property type="match status" value="1"/>
</dbReference>
<evidence type="ECO:0000256" key="4">
    <source>
        <dbReference type="PROSITE-ProRule" id="PRU00433"/>
    </source>
</evidence>
<dbReference type="GO" id="GO:0020037">
    <property type="term" value="F:heme binding"/>
    <property type="evidence" value="ECO:0007669"/>
    <property type="project" value="InterPro"/>
</dbReference>
<dbReference type="InterPro" id="IPR011658">
    <property type="entry name" value="PA14_dom"/>
</dbReference>
<dbReference type="SMART" id="SM00758">
    <property type="entry name" value="PA14"/>
    <property type="match status" value="1"/>
</dbReference>
<dbReference type="GO" id="GO:0009055">
    <property type="term" value="F:electron transfer activity"/>
    <property type="evidence" value="ECO:0007669"/>
    <property type="project" value="InterPro"/>
</dbReference>
<keyword evidence="3 4" id="KW-0408">Iron</keyword>
<dbReference type="InterPro" id="IPR037524">
    <property type="entry name" value="PA14/GLEYA"/>
</dbReference>
<dbReference type="eggNOG" id="COG2010">
    <property type="taxonomic scope" value="Bacteria"/>
</dbReference>